<name>A0AAW0G6D4_9APHY</name>
<comment type="caution">
    <text evidence="2">The sequence shown here is derived from an EMBL/GenBank/DDBJ whole genome shotgun (WGS) entry which is preliminary data.</text>
</comment>
<dbReference type="EMBL" id="JASBNA010000012">
    <property type="protein sequence ID" value="KAK7687967.1"/>
    <property type="molecule type" value="Genomic_DNA"/>
</dbReference>
<gene>
    <name evidence="2" type="ORF">QCA50_009186</name>
</gene>
<feature type="region of interest" description="Disordered" evidence="1">
    <location>
        <begin position="213"/>
        <end position="303"/>
    </location>
</feature>
<feature type="region of interest" description="Disordered" evidence="1">
    <location>
        <begin position="157"/>
        <end position="198"/>
    </location>
</feature>
<evidence type="ECO:0000256" key="1">
    <source>
        <dbReference type="SAM" id="MobiDB-lite"/>
    </source>
</evidence>
<sequence length="303" mass="33386">MGKFVTPAERGGKFAVVDGSGMETATPFPRIRSLRREIERERSKDSPSESDPNVTGQDVPPSDSIMPSSSDEVAPRTHSESSPDTFDLDDVLEPSFLDLEPVTPERNTTMSAPATISLWNASSSSSVLPLPQNDLSRWDRIPVATFRRTRESAFTEYPGSDTSVGGMGTPMSHSLLKGRDKAPSKSSEKRSKGKRAQKLVISPVLLPLRDGDGLLTDAHFAPTNEPPPNQNHQNKSRKERKENNAKRKAMGKYTSRRSQQQQQGHQHHHHHGHFPNMKSRGSGSMQRTNFFAGSSSSVPHLSL</sequence>
<protein>
    <submittedName>
        <fullName evidence="2">Uncharacterized protein</fullName>
    </submittedName>
</protein>
<evidence type="ECO:0000313" key="2">
    <source>
        <dbReference type="EMBL" id="KAK7687967.1"/>
    </source>
</evidence>
<accession>A0AAW0G6D4</accession>
<keyword evidence="3" id="KW-1185">Reference proteome</keyword>
<dbReference type="AlphaFoldDB" id="A0AAW0G6D4"/>
<feature type="compositionally biased region" description="Low complexity" evidence="1">
    <location>
        <begin position="58"/>
        <end position="71"/>
    </location>
</feature>
<feature type="compositionally biased region" description="Basic and acidic residues" evidence="1">
    <location>
        <begin position="177"/>
        <end position="190"/>
    </location>
</feature>
<proteinExistence type="predicted"/>
<organism evidence="2 3">
    <name type="scientific">Cerrena zonata</name>
    <dbReference type="NCBI Taxonomy" id="2478898"/>
    <lineage>
        <taxon>Eukaryota</taxon>
        <taxon>Fungi</taxon>
        <taxon>Dikarya</taxon>
        <taxon>Basidiomycota</taxon>
        <taxon>Agaricomycotina</taxon>
        <taxon>Agaricomycetes</taxon>
        <taxon>Polyporales</taxon>
        <taxon>Cerrenaceae</taxon>
        <taxon>Cerrena</taxon>
    </lineage>
</organism>
<feature type="region of interest" description="Disordered" evidence="1">
    <location>
        <begin position="1"/>
        <end position="107"/>
    </location>
</feature>
<reference evidence="2 3" key="1">
    <citation type="submission" date="2022-09" db="EMBL/GenBank/DDBJ databases">
        <authorList>
            <person name="Palmer J.M."/>
        </authorList>
    </citation>
    <scope>NUCLEOTIDE SEQUENCE [LARGE SCALE GENOMIC DNA]</scope>
    <source>
        <strain evidence="2 3">DSM 7382</strain>
    </source>
</reference>
<dbReference type="Proteomes" id="UP001385951">
    <property type="component" value="Unassembled WGS sequence"/>
</dbReference>
<evidence type="ECO:0000313" key="3">
    <source>
        <dbReference type="Proteomes" id="UP001385951"/>
    </source>
</evidence>
<feature type="compositionally biased region" description="Basic and acidic residues" evidence="1">
    <location>
        <begin position="34"/>
        <end position="47"/>
    </location>
</feature>
<feature type="compositionally biased region" description="Polar residues" evidence="1">
    <location>
        <begin position="279"/>
        <end position="303"/>
    </location>
</feature>